<sequence>MARVLHLLLLWLLVRVSESQGYVASGLDLGESIERILPSANHRANASHMFYGIMFDAGSTGTRIHIYAFMQKQSVKLPILDNEIFQSVKPGLSAYADMPEKAGDSVRQLLEVAKSRVPHGEWERTPVMLKATAGLRMLPLAKAQALLQEVQDVFDDSPFFVPADSVSIMNGTSEGVFAWVTVNFLTGQLFPSTRKSVGILDLGGGSTQITFLPKKTKRFPADYTARISMFNTTYQLYTHSYSGNGIKAAQLAAIGALGSKAPEETVFQSSCLPKNFKGKISFGGLIYKVSGKPGGFTGYKGCYKEMLKVVKGVIQEPDDMEDSWIYAFSYYFDHAVEAGLVDEAQGGAVRVRDFRKRAKEVCNSVSIYNPDYPFLCMDLTYITCLLKSGYGFEDETVLELTKKLQNVEASWALGATLSYFEHFSII</sequence>
<comment type="catalytic activity">
    <reaction evidence="24">
        <text>ADP + H2O = AMP + phosphate + H(+)</text>
        <dbReference type="Rhea" id="RHEA:61436"/>
        <dbReference type="ChEBI" id="CHEBI:15377"/>
        <dbReference type="ChEBI" id="CHEBI:15378"/>
        <dbReference type="ChEBI" id="CHEBI:43474"/>
        <dbReference type="ChEBI" id="CHEBI:456215"/>
        <dbReference type="ChEBI" id="CHEBI:456216"/>
        <dbReference type="EC" id="3.6.1.6"/>
    </reaction>
    <physiologicalReaction direction="left-to-right" evidence="24">
        <dbReference type="Rhea" id="RHEA:61437"/>
    </physiologicalReaction>
</comment>
<keyword evidence="7" id="KW-0964">Secreted</keyword>
<comment type="cofactor">
    <cofactor evidence="2">
        <name>Mg(2+)</name>
        <dbReference type="ChEBI" id="CHEBI:18420"/>
    </cofactor>
</comment>
<evidence type="ECO:0000256" key="17">
    <source>
        <dbReference type="ARBA" id="ARBA00042507"/>
    </source>
</evidence>
<evidence type="ECO:0000256" key="21">
    <source>
        <dbReference type="ARBA" id="ARBA00048053"/>
    </source>
</evidence>
<comment type="catalytic activity">
    <reaction evidence="21">
        <text>a ribonucleoside 5'-diphosphate + H2O = a ribonucleoside 5'-phosphate + phosphate + H(+)</text>
        <dbReference type="Rhea" id="RHEA:36799"/>
        <dbReference type="ChEBI" id="CHEBI:15377"/>
        <dbReference type="ChEBI" id="CHEBI:15378"/>
        <dbReference type="ChEBI" id="CHEBI:43474"/>
        <dbReference type="ChEBI" id="CHEBI:57930"/>
        <dbReference type="ChEBI" id="CHEBI:58043"/>
        <dbReference type="EC" id="3.6.1.6"/>
    </reaction>
    <physiologicalReaction direction="left-to-right" evidence="21">
        <dbReference type="Rhea" id="RHEA:36800"/>
    </physiologicalReaction>
</comment>
<evidence type="ECO:0000256" key="23">
    <source>
        <dbReference type="ARBA" id="ARBA00048756"/>
    </source>
</evidence>
<keyword evidence="13" id="KW-1015">Disulfide bond</keyword>
<keyword evidence="10" id="KW-0256">Endoplasmic reticulum</keyword>
<comment type="function">
    <text evidence="18">Hydrolyzes nucleoside diphosphates with a preference for GDP, IDP and UDP compared to ADP and CDP. In the lumen of the endoplasmic reticulum, hydrolyzes UDP that acts as an end-product feedback inhibitor of the UDP-Glc:glycoprotein glucosyltransferases. UMP can be transported back by an UDP-sugar antiporter to the cytosol where it is consumed to regenerate UDP-glucose. Therefore, it positively regulates protein reglucosylation by clearing UDP from the ER lumen and by promoting the regeneration of UDP-glucose. Protein reglucosylation is essential to proper glycoprotein folding and quality control in the ER.</text>
</comment>
<evidence type="ECO:0000256" key="5">
    <source>
        <dbReference type="ARBA" id="ARBA00004922"/>
    </source>
</evidence>
<comment type="catalytic activity">
    <reaction evidence="25">
        <text>IDP + H2O = IMP + phosphate + H(+)</text>
        <dbReference type="Rhea" id="RHEA:35207"/>
        <dbReference type="ChEBI" id="CHEBI:15377"/>
        <dbReference type="ChEBI" id="CHEBI:15378"/>
        <dbReference type="ChEBI" id="CHEBI:43474"/>
        <dbReference type="ChEBI" id="CHEBI:58053"/>
        <dbReference type="ChEBI" id="CHEBI:58280"/>
        <dbReference type="EC" id="3.6.1.6"/>
    </reaction>
    <physiologicalReaction direction="left-to-right" evidence="25">
        <dbReference type="Rhea" id="RHEA:35208"/>
    </physiologicalReaction>
</comment>
<comment type="cofactor">
    <cofactor evidence="1">
        <name>Ca(2+)</name>
        <dbReference type="ChEBI" id="CHEBI:29108"/>
    </cofactor>
</comment>
<evidence type="ECO:0000256" key="27">
    <source>
        <dbReference type="PIRSR" id="PIRSR600407-2"/>
    </source>
</evidence>
<evidence type="ECO:0000313" key="30">
    <source>
        <dbReference type="EMBL" id="KAF5908495.1"/>
    </source>
</evidence>
<evidence type="ECO:0000256" key="26">
    <source>
        <dbReference type="PIRSR" id="PIRSR600407-1"/>
    </source>
</evidence>
<keyword evidence="8 29" id="KW-0732">Signal</keyword>
<dbReference type="EMBL" id="QNUK01000013">
    <property type="protein sequence ID" value="KAF5908495.1"/>
    <property type="molecule type" value="Genomic_DNA"/>
</dbReference>
<comment type="catalytic activity">
    <reaction evidence="20">
        <text>CDP + H2O = CMP + phosphate + H(+)</text>
        <dbReference type="Rhea" id="RHEA:64880"/>
        <dbReference type="ChEBI" id="CHEBI:15377"/>
        <dbReference type="ChEBI" id="CHEBI:15378"/>
        <dbReference type="ChEBI" id="CHEBI:43474"/>
        <dbReference type="ChEBI" id="CHEBI:58069"/>
        <dbReference type="ChEBI" id="CHEBI:60377"/>
        <dbReference type="EC" id="3.6.1.6"/>
    </reaction>
    <physiologicalReaction direction="left-to-right" evidence="20">
        <dbReference type="Rhea" id="RHEA:64881"/>
    </physiologicalReaction>
</comment>
<evidence type="ECO:0000256" key="9">
    <source>
        <dbReference type="ARBA" id="ARBA00022801"/>
    </source>
</evidence>
<feature type="active site" description="Proton acceptor" evidence="26">
    <location>
        <position position="174"/>
    </location>
</feature>
<evidence type="ECO:0000256" key="13">
    <source>
        <dbReference type="ARBA" id="ARBA00023157"/>
    </source>
</evidence>
<dbReference type="GO" id="GO:0005576">
    <property type="term" value="C:extracellular region"/>
    <property type="evidence" value="ECO:0007669"/>
    <property type="project" value="UniProtKB-SubCell"/>
</dbReference>
<keyword evidence="31" id="KW-1185">Reference proteome</keyword>
<evidence type="ECO:0000256" key="6">
    <source>
        <dbReference type="ARBA" id="ARBA00009283"/>
    </source>
</evidence>
<keyword evidence="14" id="KW-0325">Glycoprotein</keyword>
<dbReference type="PANTHER" id="PTHR11782:SF35">
    <property type="entry name" value="NUCLEOSIDE DIPHOSPHATE PHOSPHATASE ENTPD5"/>
    <property type="match status" value="1"/>
</dbReference>
<keyword evidence="27" id="KW-0067">ATP-binding</keyword>
<proteinExistence type="inferred from homology"/>
<reference evidence="30" key="1">
    <citation type="submission" date="2020-07" db="EMBL/GenBank/DDBJ databases">
        <title>Clarias magur genome sequencing, assembly and annotation.</title>
        <authorList>
            <person name="Kushwaha B."/>
            <person name="Kumar R."/>
            <person name="Das P."/>
            <person name="Joshi C.G."/>
            <person name="Kumar D."/>
            <person name="Nagpure N.S."/>
            <person name="Pandey M."/>
            <person name="Agarwal S."/>
            <person name="Srivastava S."/>
            <person name="Singh M."/>
            <person name="Sahoo L."/>
            <person name="Jayasankar P."/>
            <person name="Meher P.K."/>
            <person name="Koringa P.G."/>
            <person name="Iquebal M.A."/>
            <person name="Das S.P."/>
            <person name="Bit A."/>
            <person name="Patnaik S."/>
            <person name="Patel N."/>
            <person name="Shah T.M."/>
            <person name="Hinsu A."/>
            <person name="Jena J.K."/>
        </authorList>
    </citation>
    <scope>NUCLEOTIDE SEQUENCE</scope>
    <source>
        <strain evidence="30">CIFAMagur01</strain>
        <tissue evidence="30">Testis</tissue>
    </source>
</reference>
<evidence type="ECO:0000256" key="3">
    <source>
        <dbReference type="ARBA" id="ARBA00004240"/>
    </source>
</evidence>
<dbReference type="AlphaFoldDB" id="A0A8J4V2A8"/>
<feature type="binding site" evidence="27">
    <location>
        <begin position="204"/>
        <end position="208"/>
    </location>
    <ligand>
        <name>ATP</name>
        <dbReference type="ChEBI" id="CHEBI:30616"/>
    </ligand>
</feature>
<dbReference type="GO" id="GO:0017110">
    <property type="term" value="F:nucleoside diphosphate phosphatase activity"/>
    <property type="evidence" value="ECO:0007669"/>
    <property type="project" value="UniProtKB-EC"/>
</dbReference>
<evidence type="ECO:0000256" key="16">
    <source>
        <dbReference type="ARBA" id="ARBA00042111"/>
    </source>
</evidence>
<comment type="catalytic activity">
    <reaction evidence="22">
        <text>UDP + H2O = UMP + phosphate + H(+)</text>
        <dbReference type="Rhea" id="RHEA:64876"/>
        <dbReference type="ChEBI" id="CHEBI:15377"/>
        <dbReference type="ChEBI" id="CHEBI:15378"/>
        <dbReference type="ChEBI" id="CHEBI:43474"/>
        <dbReference type="ChEBI" id="CHEBI:57865"/>
        <dbReference type="ChEBI" id="CHEBI:58223"/>
        <dbReference type="EC" id="3.6.1.6"/>
    </reaction>
    <physiologicalReaction direction="left-to-right" evidence="22">
        <dbReference type="Rhea" id="RHEA:64877"/>
    </physiologicalReaction>
</comment>
<comment type="subunit">
    <text evidence="19">Monomer; active form. Homodimer; disulfide-linked. Homodimers are enzymatically inactive.</text>
</comment>
<comment type="pathway">
    <text evidence="5">Protein modification; protein glycosylation.</text>
</comment>
<dbReference type="Gene3D" id="3.30.420.150">
    <property type="entry name" value="Exopolyphosphatase. Domain 2"/>
    <property type="match status" value="1"/>
</dbReference>
<evidence type="ECO:0000256" key="15">
    <source>
        <dbReference type="ARBA" id="ARBA00038863"/>
    </source>
</evidence>
<dbReference type="GO" id="GO:0005783">
    <property type="term" value="C:endoplasmic reticulum"/>
    <property type="evidence" value="ECO:0007669"/>
    <property type="project" value="UniProtKB-SubCell"/>
</dbReference>
<evidence type="ECO:0000256" key="18">
    <source>
        <dbReference type="ARBA" id="ARBA00045733"/>
    </source>
</evidence>
<comment type="catalytic activity">
    <reaction evidence="23">
        <text>GDP + H2O = GMP + phosphate + H(+)</text>
        <dbReference type="Rhea" id="RHEA:22156"/>
        <dbReference type="ChEBI" id="CHEBI:15377"/>
        <dbReference type="ChEBI" id="CHEBI:15378"/>
        <dbReference type="ChEBI" id="CHEBI:43474"/>
        <dbReference type="ChEBI" id="CHEBI:58115"/>
        <dbReference type="ChEBI" id="CHEBI:58189"/>
        <dbReference type="EC" id="3.6.1.6"/>
    </reaction>
    <physiologicalReaction direction="left-to-right" evidence="23">
        <dbReference type="Rhea" id="RHEA:22157"/>
    </physiologicalReaction>
</comment>
<dbReference type="Gene3D" id="3.30.420.40">
    <property type="match status" value="1"/>
</dbReference>
<keyword evidence="9 28" id="KW-0378">Hydrolase</keyword>
<protein>
    <recommendedName>
        <fullName evidence="15">nucleoside diphosphate phosphatase</fullName>
        <ecNumber evidence="15">3.6.1.6</ecNumber>
    </recommendedName>
    <alternativeName>
        <fullName evidence="16">Guanosine-diphosphatase ENTPD5</fullName>
    </alternativeName>
    <alternativeName>
        <fullName evidence="17">Uridine-diphosphatase ENTPD5</fullName>
    </alternativeName>
</protein>
<dbReference type="Pfam" id="PF01150">
    <property type="entry name" value="GDA1_CD39"/>
    <property type="match status" value="1"/>
</dbReference>
<evidence type="ECO:0000256" key="20">
    <source>
        <dbReference type="ARBA" id="ARBA00047813"/>
    </source>
</evidence>
<dbReference type="InterPro" id="IPR000407">
    <property type="entry name" value="GDA1_CD39_NTPase"/>
</dbReference>
<dbReference type="EC" id="3.6.1.6" evidence="15"/>
<evidence type="ECO:0000256" key="11">
    <source>
        <dbReference type="ARBA" id="ARBA00022837"/>
    </source>
</evidence>
<name>A0A8J4V2A8_CLAMG</name>
<evidence type="ECO:0000256" key="2">
    <source>
        <dbReference type="ARBA" id="ARBA00001946"/>
    </source>
</evidence>
<organism evidence="30 31">
    <name type="scientific">Clarias magur</name>
    <name type="common">Asian catfish</name>
    <name type="synonym">Macropteronotus magur</name>
    <dbReference type="NCBI Taxonomy" id="1594786"/>
    <lineage>
        <taxon>Eukaryota</taxon>
        <taxon>Metazoa</taxon>
        <taxon>Chordata</taxon>
        <taxon>Craniata</taxon>
        <taxon>Vertebrata</taxon>
        <taxon>Euteleostomi</taxon>
        <taxon>Actinopterygii</taxon>
        <taxon>Neopterygii</taxon>
        <taxon>Teleostei</taxon>
        <taxon>Ostariophysi</taxon>
        <taxon>Siluriformes</taxon>
        <taxon>Clariidae</taxon>
        <taxon>Clarias</taxon>
    </lineage>
</organism>
<evidence type="ECO:0000256" key="29">
    <source>
        <dbReference type="SAM" id="SignalP"/>
    </source>
</evidence>
<comment type="similarity">
    <text evidence="6 28">Belongs to the GDA1/CD39 NTPase family.</text>
</comment>
<evidence type="ECO:0000256" key="1">
    <source>
        <dbReference type="ARBA" id="ARBA00001913"/>
    </source>
</evidence>
<evidence type="ECO:0000256" key="14">
    <source>
        <dbReference type="ARBA" id="ARBA00023180"/>
    </source>
</evidence>
<evidence type="ECO:0000313" key="31">
    <source>
        <dbReference type="Proteomes" id="UP000727407"/>
    </source>
</evidence>
<dbReference type="PROSITE" id="PS01238">
    <property type="entry name" value="GDA1_CD39_NTPASE"/>
    <property type="match status" value="1"/>
</dbReference>
<dbReference type="Proteomes" id="UP000727407">
    <property type="component" value="Unassembled WGS sequence"/>
</dbReference>
<keyword evidence="12" id="KW-0460">Magnesium</keyword>
<evidence type="ECO:0000256" key="19">
    <source>
        <dbReference type="ARBA" id="ARBA00046723"/>
    </source>
</evidence>
<evidence type="ECO:0000256" key="8">
    <source>
        <dbReference type="ARBA" id="ARBA00022729"/>
    </source>
</evidence>
<comment type="subcellular location">
    <subcellularLocation>
        <location evidence="3">Endoplasmic reticulum</location>
    </subcellularLocation>
    <subcellularLocation>
        <location evidence="4">Secreted</location>
    </subcellularLocation>
</comment>
<feature type="signal peptide" evidence="29">
    <location>
        <begin position="1"/>
        <end position="19"/>
    </location>
</feature>
<dbReference type="FunFam" id="3.30.420.40:FF:000052">
    <property type="entry name" value="Ectonucleoside triphosphate diphosphohydrolase 5"/>
    <property type="match status" value="1"/>
</dbReference>
<evidence type="ECO:0000256" key="7">
    <source>
        <dbReference type="ARBA" id="ARBA00022525"/>
    </source>
</evidence>
<evidence type="ECO:0000256" key="28">
    <source>
        <dbReference type="RuleBase" id="RU003833"/>
    </source>
</evidence>
<evidence type="ECO:0000256" key="10">
    <source>
        <dbReference type="ARBA" id="ARBA00022824"/>
    </source>
</evidence>
<evidence type="ECO:0000256" key="4">
    <source>
        <dbReference type="ARBA" id="ARBA00004613"/>
    </source>
</evidence>
<evidence type="ECO:0000256" key="25">
    <source>
        <dbReference type="ARBA" id="ARBA00049328"/>
    </source>
</evidence>
<evidence type="ECO:0000256" key="24">
    <source>
        <dbReference type="ARBA" id="ARBA00049217"/>
    </source>
</evidence>
<dbReference type="PANTHER" id="PTHR11782">
    <property type="entry name" value="ADENOSINE/GUANOSINE DIPHOSPHATASE"/>
    <property type="match status" value="1"/>
</dbReference>
<feature type="chain" id="PRO_5035237992" description="nucleoside diphosphate phosphatase" evidence="29">
    <location>
        <begin position="20"/>
        <end position="426"/>
    </location>
</feature>
<evidence type="ECO:0000256" key="22">
    <source>
        <dbReference type="ARBA" id="ARBA00048075"/>
    </source>
</evidence>
<gene>
    <name evidence="30" type="primary">Entpd5</name>
    <name evidence="30" type="ORF">DAT39_001843</name>
</gene>
<dbReference type="GO" id="GO:0005524">
    <property type="term" value="F:ATP binding"/>
    <property type="evidence" value="ECO:0007669"/>
    <property type="project" value="UniProtKB-KW"/>
</dbReference>
<dbReference type="OrthoDB" id="6372431at2759"/>
<keyword evidence="27" id="KW-0547">Nucleotide-binding</keyword>
<keyword evidence="11" id="KW-0106">Calcium</keyword>
<comment type="caution">
    <text evidence="30">The sequence shown here is derived from an EMBL/GenBank/DDBJ whole genome shotgun (WGS) entry which is preliminary data.</text>
</comment>
<evidence type="ECO:0000256" key="12">
    <source>
        <dbReference type="ARBA" id="ARBA00022842"/>
    </source>
</evidence>
<accession>A0A8J4V2A8</accession>